<sequence>MEEFLPFTILDESDSEDILYCKNCGELLEEQLDLVNHDCPKLSAEQKNDLKMTLTLDKFNPKKIPQNNSPLNKRKYHDTLNQEFTEQFFLIKKDSPTINNYHVKKTENEKDAKRTKLNINEDKQSSQSENRKKWTKKTATKMKSQKKFQNNKSSKVKIQRLEVSLNRIDDPLPMNLDGYISPKNVLEADSKMNDESCEMQEKNPPASNRLGQEMDKKGKQEPSKIRRNSKKKESHKHKIMPTVKAEIKRTVNSARVNVNIENNEQGSPEMRIEKGESEKDNTSTNVTPKLTDNTHKLNSPAVDSYSDIVENTEIQYDDTMRVTLEGEILHKDQLSKPHKEVVSEVEEKQEEKLSEKGVGTKKPLFVTLCDSCGFFVPSQHECAVQNNINLELYNSILSTESDERIPKGTDFVIVENGARDNDLSVQNFHQMNGYLKSGKDSTLEEYNCIQCGDSFVSNNIQIKSEEQIFSIGSDLVTFFRCEKCTILLSVKDKIKEGFVTCMNVDDFTPLINGKKDKFVCKICGEDLNELEKIKWLSHFVSHAKQIKKQCIICLQPIFTLRKMRTHMKKHKVLIDSTNFFRQVKPELSGFHKKPDKMNKEADKNINSMCNEETVDRVQSSKDSGEIIHVETGNVDHVPTELTNCNRTDEETRTLYDKDGNMFKVDLAKNTLICNFPKKDKNKGQNMSHDTIRKSVGMSSSREENSERSQSVYTYKVDGNNVVPTSEIDVPDNIWQGNDRNKQTRSSEKYNLRKGKRKVDYAELDKGLIPESQCTETPSHVRLSSVSSKGDHHSNSNGVVPVRYHFDLKRQSIGTASFNTTAPLVNRHINSMSSVNTSPAVNRHMTTMASANTTLLDNRHMTTMASVSTTPEGQSNTNIIRSNQNYANSLLSAQSYIGDLIQTLDTCSTTEISDQFLQLADGHPVVSNPSGSSQLNEISSSRNMFDDILTSVGTVRTYPSYHGNNPRPISHGLQEVQTPINHSKSHLSSGNLSQLSGNAPHLQSKSVIHLTQASVGKLIGNSGQVSQNIQGKTSNTSMIDLNNISVPVSNTSYPNDLLGQLVQSSGITESLQDGDIFNSYVQENIPHSSRDIPTSLMSSTHTPQQVSQTSVLPTQVSKTLSLSQPLCLPQQVAQTSDLINVSVSLPYSSSGSVLQSNMPNTTTHESQTNTGGVPNSLDENFNRIQKLYMQKMPEDMTEEEEIKFLSQMNSVQNEENTNCESLNTGTVQNFDEGNTMFVQEEVEVESTCSNGKPQHAQRKKISTKEPQGFKCKLCALTFRRQDLLSKHEELHVTNPHTCWQCCVTFTSAVQYSDHVKDHHPSFKIRHI</sequence>
<feature type="compositionally biased region" description="Basic residues" evidence="2">
    <location>
        <begin position="225"/>
        <end position="239"/>
    </location>
</feature>
<dbReference type="GO" id="GO:0008270">
    <property type="term" value="F:zinc ion binding"/>
    <property type="evidence" value="ECO:0007669"/>
    <property type="project" value="UniProtKB-KW"/>
</dbReference>
<evidence type="ECO:0000313" key="5">
    <source>
        <dbReference type="Proteomes" id="UP000507470"/>
    </source>
</evidence>
<dbReference type="Proteomes" id="UP000507470">
    <property type="component" value="Unassembled WGS sequence"/>
</dbReference>
<feature type="region of interest" description="Disordered" evidence="2">
    <location>
        <begin position="264"/>
        <end position="298"/>
    </location>
</feature>
<dbReference type="InterPro" id="IPR013087">
    <property type="entry name" value="Znf_C2H2_type"/>
</dbReference>
<evidence type="ECO:0000259" key="3">
    <source>
        <dbReference type="PROSITE" id="PS50157"/>
    </source>
</evidence>
<reference evidence="4 5" key="1">
    <citation type="submission" date="2020-06" db="EMBL/GenBank/DDBJ databases">
        <authorList>
            <person name="Li R."/>
            <person name="Bekaert M."/>
        </authorList>
    </citation>
    <scope>NUCLEOTIDE SEQUENCE [LARGE SCALE GENOMIC DNA]</scope>
    <source>
        <strain evidence="5">wild</strain>
    </source>
</reference>
<evidence type="ECO:0000256" key="2">
    <source>
        <dbReference type="SAM" id="MobiDB-lite"/>
    </source>
</evidence>
<feature type="compositionally biased region" description="Basic residues" evidence="2">
    <location>
        <begin position="133"/>
        <end position="146"/>
    </location>
</feature>
<dbReference type="PROSITE" id="PS50157">
    <property type="entry name" value="ZINC_FINGER_C2H2_2"/>
    <property type="match status" value="1"/>
</dbReference>
<feature type="compositionally biased region" description="Polar residues" evidence="2">
    <location>
        <begin position="282"/>
        <end position="291"/>
    </location>
</feature>
<dbReference type="SUPFAM" id="SSF57667">
    <property type="entry name" value="beta-beta-alpha zinc fingers"/>
    <property type="match status" value="1"/>
</dbReference>
<gene>
    <name evidence="4" type="ORF">MCOR_5203</name>
</gene>
<dbReference type="PROSITE" id="PS00028">
    <property type="entry name" value="ZINC_FINGER_C2H2_1"/>
    <property type="match status" value="3"/>
</dbReference>
<keyword evidence="1" id="KW-0479">Metal-binding</keyword>
<feature type="region of interest" description="Disordered" evidence="2">
    <location>
        <begin position="1151"/>
        <end position="1176"/>
    </location>
</feature>
<evidence type="ECO:0000256" key="1">
    <source>
        <dbReference type="PROSITE-ProRule" id="PRU00042"/>
    </source>
</evidence>
<feature type="compositionally biased region" description="Basic and acidic residues" evidence="2">
    <location>
        <begin position="270"/>
        <end position="281"/>
    </location>
</feature>
<feature type="region of interest" description="Disordered" evidence="2">
    <location>
        <begin position="193"/>
        <end position="239"/>
    </location>
</feature>
<dbReference type="Gene3D" id="3.30.160.60">
    <property type="entry name" value="Classic Zinc Finger"/>
    <property type="match status" value="1"/>
</dbReference>
<dbReference type="SMART" id="SM00355">
    <property type="entry name" value="ZnF_C2H2"/>
    <property type="match status" value="3"/>
</dbReference>
<dbReference type="OrthoDB" id="10359934at2759"/>
<keyword evidence="1" id="KW-0862">Zinc</keyword>
<feature type="compositionally biased region" description="Polar residues" evidence="2">
    <location>
        <begin position="1156"/>
        <end position="1176"/>
    </location>
</feature>
<feature type="compositionally biased region" description="Basic and acidic residues" evidence="2">
    <location>
        <begin position="738"/>
        <end position="747"/>
    </location>
</feature>
<name>A0A6J8A9L7_MYTCO</name>
<accession>A0A6J8A9L7</accession>
<proteinExistence type="predicted"/>
<protein>
    <recommendedName>
        <fullName evidence="3">C2H2-type domain-containing protein</fullName>
    </recommendedName>
</protein>
<feature type="compositionally biased region" description="Basic and acidic residues" evidence="2">
    <location>
        <begin position="212"/>
        <end position="224"/>
    </location>
</feature>
<dbReference type="EMBL" id="CACVKT020000930">
    <property type="protein sequence ID" value="CAC5363999.1"/>
    <property type="molecule type" value="Genomic_DNA"/>
</dbReference>
<dbReference type="InterPro" id="IPR036236">
    <property type="entry name" value="Znf_C2H2_sf"/>
</dbReference>
<organism evidence="4 5">
    <name type="scientific">Mytilus coruscus</name>
    <name type="common">Sea mussel</name>
    <dbReference type="NCBI Taxonomy" id="42192"/>
    <lineage>
        <taxon>Eukaryota</taxon>
        <taxon>Metazoa</taxon>
        <taxon>Spiralia</taxon>
        <taxon>Lophotrochozoa</taxon>
        <taxon>Mollusca</taxon>
        <taxon>Bivalvia</taxon>
        <taxon>Autobranchia</taxon>
        <taxon>Pteriomorphia</taxon>
        <taxon>Mytilida</taxon>
        <taxon>Mytiloidea</taxon>
        <taxon>Mytilidae</taxon>
        <taxon>Mytilinae</taxon>
        <taxon>Mytilus</taxon>
    </lineage>
</organism>
<feature type="compositionally biased region" description="Basic and acidic residues" evidence="2">
    <location>
        <begin position="107"/>
        <end position="132"/>
    </location>
</feature>
<feature type="domain" description="C2H2-type" evidence="3">
    <location>
        <begin position="1268"/>
        <end position="1295"/>
    </location>
</feature>
<evidence type="ECO:0000313" key="4">
    <source>
        <dbReference type="EMBL" id="CAC5363999.1"/>
    </source>
</evidence>
<feature type="region of interest" description="Disordered" evidence="2">
    <location>
        <begin position="107"/>
        <end position="155"/>
    </location>
</feature>
<feature type="region of interest" description="Disordered" evidence="2">
    <location>
        <begin position="727"/>
        <end position="747"/>
    </location>
</feature>
<keyword evidence="5" id="KW-1185">Reference proteome</keyword>
<keyword evidence="1" id="KW-0863">Zinc-finger</keyword>